<dbReference type="GO" id="GO:0000160">
    <property type="term" value="P:phosphorelay signal transduction system"/>
    <property type="evidence" value="ECO:0007669"/>
    <property type="project" value="InterPro"/>
</dbReference>
<dbReference type="Proteomes" id="UP000217895">
    <property type="component" value="Chromosome"/>
</dbReference>
<evidence type="ECO:0000313" key="3">
    <source>
        <dbReference type="EMBL" id="BAY57531.1"/>
    </source>
</evidence>
<feature type="domain" description="Response regulatory" evidence="2">
    <location>
        <begin position="41"/>
        <end position="166"/>
    </location>
</feature>
<name>A0A1Z4JLD0_LEPBY</name>
<dbReference type="InterPro" id="IPR011006">
    <property type="entry name" value="CheY-like_superfamily"/>
</dbReference>
<evidence type="ECO:0000313" key="4">
    <source>
        <dbReference type="Proteomes" id="UP000217895"/>
    </source>
</evidence>
<dbReference type="Gene3D" id="3.40.50.2300">
    <property type="match status" value="1"/>
</dbReference>
<gene>
    <name evidence="3" type="ORF">NIES2135_43970</name>
</gene>
<proteinExistence type="predicted"/>
<dbReference type="PANTHER" id="PTHR44520:SF2">
    <property type="entry name" value="RESPONSE REGULATOR RCP1"/>
    <property type="match status" value="1"/>
</dbReference>
<keyword evidence="1" id="KW-0597">Phosphoprotein</keyword>
<organism evidence="3 4">
    <name type="scientific">Leptolyngbya boryana NIES-2135</name>
    <dbReference type="NCBI Taxonomy" id="1973484"/>
    <lineage>
        <taxon>Bacteria</taxon>
        <taxon>Bacillati</taxon>
        <taxon>Cyanobacteriota</taxon>
        <taxon>Cyanophyceae</taxon>
        <taxon>Leptolyngbyales</taxon>
        <taxon>Leptolyngbyaceae</taxon>
        <taxon>Leptolyngbya group</taxon>
        <taxon>Leptolyngbya</taxon>
    </lineage>
</organism>
<feature type="modified residue" description="4-aspartylphosphate" evidence="1">
    <location>
        <position position="99"/>
    </location>
</feature>
<dbReference type="PANTHER" id="PTHR44520">
    <property type="entry name" value="RESPONSE REGULATOR RCP1-RELATED"/>
    <property type="match status" value="1"/>
</dbReference>
<protein>
    <submittedName>
        <fullName evidence="3">Response regulator receiver protein</fullName>
    </submittedName>
</protein>
<keyword evidence="4" id="KW-1185">Reference proteome</keyword>
<accession>A0A1Z4JLD0</accession>
<dbReference type="InterPro" id="IPR052893">
    <property type="entry name" value="TCS_response_regulator"/>
</dbReference>
<sequence>MISTNQVETERLTKSREFFVDRTFHTKSDHTALEEDLLERLILVLEENPEQAILIQNVFQQDEVPCRVEAIADGASAIDFLYRRGIYENAPRPDLILLDLDLPGKTGHEVLKELKSDPQFRRIPVIVLTFSEKKEDIFQSYVLQGNSYVIESSERDRLTEIIQRIKDFWLGIVTLPGE</sequence>
<dbReference type="EMBL" id="AP018203">
    <property type="protein sequence ID" value="BAY57531.1"/>
    <property type="molecule type" value="Genomic_DNA"/>
</dbReference>
<evidence type="ECO:0000259" key="2">
    <source>
        <dbReference type="PROSITE" id="PS50110"/>
    </source>
</evidence>
<dbReference type="SUPFAM" id="SSF52172">
    <property type="entry name" value="CheY-like"/>
    <property type="match status" value="1"/>
</dbReference>
<evidence type="ECO:0000256" key="1">
    <source>
        <dbReference type="PROSITE-ProRule" id="PRU00169"/>
    </source>
</evidence>
<dbReference type="Pfam" id="PF00072">
    <property type="entry name" value="Response_reg"/>
    <property type="match status" value="1"/>
</dbReference>
<dbReference type="CDD" id="cd17557">
    <property type="entry name" value="REC_Rcp-like"/>
    <property type="match status" value="1"/>
</dbReference>
<reference evidence="3 4" key="1">
    <citation type="submission" date="2017-06" db="EMBL/GenBank/DDBJ databases">
        <title>Genome sequencing of cyanobaciteial culture collection at National Institute for Environmental Studies (NIES).</title>
        <authorList>
            <person name="Hirose Y."/>
            <person name="Shimura Y."/>
            <person name="Fujisawa T."/>
            <person name="Nakamura Y."/>
            <person name="Kawachi M."/>
        </authorList>
    </citation>
    <scope>NUCLEOTIDE SEQUENCE [LARGE SCALE GENOMIC DNA]</scope>
    <source>
        <strain evidence="3 4">NIES-2135</strain>
    </source>
</reference>
<dbReference type="PROSITE" id="PS50110">
    <property type="entry name" value="RESPONSE_REGULATORY"/>
    <property type="match status" value="1"/>
</dbReference>
<dbReference type="SMART" id="SM00448">
    <property type="entry name" value="REC"/>
    <property type="match status" value="1"/>
</dbReference>
<dbReference type="AlphaFoldDB" id="A0A1Z4JLD0"/>
<dbReference type="InterPro" id="IPR001789">
    <property type="entry name" value="Sig_transdc_resp-reg_receiver"/>
</dbReference>